<evidence type="ECO:0000256" key="3">
    <source>
        <dbReference type="ARBA" id="ARBA00023125"/>
    </source>
</evidence>
<sequence>MDHLESLRIFVAVADSGGFAKAARQRGASAPAVTRAIAALERRLGTPLLHRSTRSLRLTEAGEAFVADCRRILGELDDAEAAVSGQRDEPRGVLAVTAPALFGRRHIAPLLLQFLATQPALGVRSFFADRVVHLIDEGYDVALRIAHLPDSSLTALPVGHLRRVVVASPAYLQAHGVPRRPADLTLHQAIGFSFDGQGAQPWHFGDPREAGAPQQRLVVNAVELKVAAACAGFGLARALAYQVTDEVRDGRLQVVLEAHEPPPVPVHLVYPAGRMAAAKVRAFVGFAAERLRAVPVLQGRGLEAPAA</sequence>
<protein>
    <submittedName>
        <fullName evidence="6">LysR family transcriptional regulator</fullName>
    </submittedName>
</protein>
<dbReference type="InterPro" id="IPR000847">
    <property type="entry name" value="LysR_HTH_N"/>
</dbReference>
<dbReference type="SUPFAM" id="SSF53850">
    <property type="entry name" value="Periplasmic binding protein-like II"/>
    <property type="match status" value="1"/>
</dbReference>
<feature type="domain" description="HTH lysR-type" evidence="5">
    <location>
        <begin position="1"/>
        <end position="59"/>
    </location>
</feature>
<organism evidence="6 7">
    <name type="scientific">Pseudaquabacterium terrae</name>
    <dbReference type="NCBI Taxonomy" id="2732868"/>
    <lineage>
        <taxon>Bacteria</taxon>
        <taxon>Pseudomonadati</taxon>
        <taxon>Pseudomonadota</taxon>
        <taxon>Betaproteobacteria</taxon>
        <taxon>Burkholderiales</taxon>
        <taxon>Sphaerotilaceae</taxon>
        <taxon>Pseudaquabacterium</taxon>
    </lineage>
</organism>
<dbReference type="Pfam" id="PF03466">
    <property type="entry name" value="LysR_substrate"/>
    <property type="match status" value="1"/>
</dbReference>
<accession>A0ABX2ENH5</accession>
<evidence type="ECO:0000256" key="1">
    <source>
        <dbReference type="ARBA" id="ARBA00009437"/>
    </source>
</evidence>
<reference evidence="6 7" key="1">
    <citation type="submission" date="2020-05" db="EMBL/GenBank/DDBJ databases">
        <title>Aquincola sp. isolate from soil.</title>
        <authorList>
            <person name="Han J."/>
            <person name="Kim D.-U."/>
        </authorList>
    </citation>
    <scope>NUCLEOTIDE SEQUENCE [LARGE SCALE GENOMIC DNA]</scope>
    <source>
        <strain evidence="6 7">S2</strain>
    </source>
</reference>
<dbReference type="InterPro" id="IPR058163">
    <property type="entry name" value="LysR-type_TF_proteobact-type"/>
</dbReference>
<keyword evidence="3" id="KW-0238">DNA-binding</keyword>
<evidence type="ECO:0000259" key="5">
    <source>
        <dbReference type="PROSITE" id="PS50931"/>
    </source>
</evidence>
<dbReference type="PANTHER" id="PTHR30537">
    <property type="entry name" value="HTH-TYPE TRANSCRIPTIONAL REGULATOR"/>
    <property type="match status" value="1"/>
</dbReference>
<keyword evidence="7" id="KW-1185">Reference proteome</keyword>
<evidence type="ECO:0000256" key="2">
    <source>
        <dbReference type="ARBA" id="ARBA00023015"/>
    </source>
</evidence>
<comment type="similarity">
    <text evidence="1">Belongs to the LysR transcriptional regulatory family.</text>
</comment>
<dbReference type="PROSITE" id="PS50931">
    <property type="entry name" value="HTH_LYSR"/>
    <property type="match status" value="1"/>
</dbReference>
<dbReference type="Pfam" id="PF00126">
    <property type="entry name" value="HTH_1"/>
    <property type="match status" value="1"/>
</dbReference>
<proteinExistence type="inferred from homology"/>
<dbReference type="EMBL" id="JABRWJ010000007">
    <property type="protein sequence ID" value="NRF70123.1"/>
    <property type="molecule type" value="Genomic_DNA"/>
</dbReference>
<evidence type="ECO:0000313" key="6">
    <source>
        <dbReference type="EMBL" id="NRF70123.1"/>
    </source>
</evidence>
<dbReference type="Proteomes" id="UP000737171">
    <property type="component" value="Unassembled WGS sequence"/>
</dbReference>
<gene>
    <name evidence="6" type="ORF">HLB44_24250</name>
</gene>
<name>A0ABX2ENH5_9BURK</name>
<dbReference type="RefSeq" id="WP_173128384.1">
    <property type="nucleotide sequence ID" value="NZ_JABRWJ010000007.1"/>
</dbReference>
<dbReference type="CDD" id="cd08471">
    <property type="entry name" value="PBP2_CrgA_like_2"/>
    <property type="match status" value="1"/>
</dbReference>
<keyword evidence="2" id="KW-0805">Transcription regulation</keyword>
<evidence type="ECO:0000313" key="7">
    <source>
        <dbReference type="Proteomes" id="UP000737171"/>
    </source>
</evidence>
<dbReference type="InterPro" id="IPR036390">
    <property type="entry name" value="WH_DNA-bd_sf"/>
</dbReference>
<dbReference type="PANTHER" id="PTHR30537:SF5">
    <property type="entry name" value="HTH-TYPE TRANSCRIPTIONAL ACTIVATOR TTDR-RELATED"/>
    <property type="match status" value="1"/>
</dbReference>
<dbReference type="Gene3D" id="3.40.190.290">
    <property type="match status" value="1"/>
</dbReference>
<dbReference type="InterPro" id="IPR036388">
    <property type="entry name" value="WH-like_DNA-bd_sf"/>
</dbReference>
<dbReference type="InterPro" id="IPR005119">
    <property type="entry name" value="LysR_subst-bd"/>
</dbReference>
<dbReference type="Gene3D" id="1.10.10.10">
    <property type="entry name" value="Winged helix-like DNA-binding domain superfamily/Winged helix DNA-binding domain"/>
    <property type="match status" value="1"/>
</dbReference>
<evidence type="ECO:0000256" key="4">
    <source>
        <dbReference type="ARBA" id="ARBA00023163"/>
    </source>
</evidence>
<comment type="caution">
    <text evidence="6">The sequence shown here is derived from an EMBL/GenBank/DDBJ whole genome shotgun (WGS) entry which is preliminary data.</text>
</comment>
<keyword evidence="4" id="KW-0804">Transcription</keyword>
<dbReference type="SUPFAM" id="SSF46785">
    <property type="entry name" value="Winged helix' DNA-binding domain"/>
    <property type="match status" value="1"/>
</dbReference>